<evidence type="ECO:0000256" key="4">
    <source>
        <dbReference type="SAM" id="MobiDB-lite"/>
    </source>
</evidence>
<gene>
    <name evidence="5" type="ORF">C0068_18785</name>
</gene>
<protein>
    <submittedName>
        <fullName evidence="5">Uncharacterized protein</fullName>
    </submittedName>
</protein>
<name>A0A2S4HAN6_9GAMM</name>
<accession>A0A2S4HAN6</accession>
<dbReference type="EMBL" id="PQGG01000044">
    <property type="protein sequence ID" value="POP51034.1"/>
    <property type="molecule type" value="Genomic_DNA"/>
</dbReference>
<dbReference type="AlphaFoldDB" id="A0A2S4HAN6"/>
<dbReference type="Gene3D" id="2.130.10.130">
    <property type="entry name" value="Integrin alpha, N-terminal"/>
    <property type="match status" value="1"/>
</dbReference>
<feature type="region of interest" description="Disordered" evidence="4">
    <location>
        <begin position="1"/>
        <end position="94"/>
    </location>
</feature>
<dbReference type="SUPFAM" id="SSF103647">
    <property type="entry name" value="TSP type-3 repeat"/>
    <property type="match status" value="2"/>
</dbReference>
<dbReference type="Pfam" id="PF02412">
    <property type="entry name" value="TSP_3"/>
    <property type="match status" value="4"/>
</dbReference>
<comment type="caution">
    <text evidence="5">The sequence shown here is derived from an EMBL/GenBank/DDBJ whole genome shotgun (WGS) entry which is preliminary data.</text>
</comment>
<keyword evidence="1" id="KW-0732">Signal</keyword>
<dbReference type="InterPro" id="IPR013519">
    <property type="entry name" value="Int_alpha_beta-p"/>
</dbReference>
<dbReference type="GO" id="GO:0007155">
    <property type="term" value="P:cell adhesion"/>
    <property type="evidence" value="ECO:0007669"/>
    <property type="project" value="InterPro"/>
</dbReference>
<evidence type="ECO:0000313" key="6">
    <source>
        <dbReference type="Proteomes" id="UP000237222"/>
    </source>
</evidence>
<feature type="compositionally biased region" description="Polar residues" evidence="4">
    <location>
        <begin position="1"/>
        <end position="10"/>
    </location>
</feature>
<dbReference type="PROSITE" id="PS51234">
    <property type="entry name" value="TSP3"/>
    <property type="match status" value="2"/>
</dbReference>
<proteinExistence type="predicted"/>
<dbReference type="InterPro" id="IPR003367">
    <property type="entry name" value="Thrombospondin_3-like_rpt"/>
</dbReference>
<evidence type="ECO:0000256" key="2">
    <source>
        <dbReference type="ARBA" id="ARBA00022737"/>
    </source>
</evidence>
<keyword evidence="2" id="KW-0677">Repeat</keyword>
<evidence type="ECO:0000256" key="1">
    <source>
        <dbReference type="ARBA" id="ARBA00022729"/>
    </source>
</evidence>
<dbReference type="Gene3D" id="4.10.1080.10">
    <property type="entry name" value="TSP type-3 repeat"/>
    <property type="match status" value="2"/>
</dbReference>
<keyword evidence="3" id="KW-0325">Glycoprotein</keyword>
<dbReference type="InterPro" id="IPR017897">
    <property type="entry name" value="Thrombospondin_3_rpt"/>
</dbReference>
<sequence length="592" mass="62303">MAVANSNQSDVDGDGLGDACDSSDDTDSDGDGVKDSSDNCSMVPNPLQEDQDGDGEGNECDLDIDGDDVNNEEDNCSEIPNSGQEDQDSDGLGDACDFLNVIEEQIVSSGEEPSNNYFGGAVSVSGGTLIVGAKEESSNNGAAYFFSRDNEGNWGEILKVEAPVEHRDQQFGTSVALDGDIAIVGSPQGFNFENKETGAAYVYFRSSSETGWSFVQKLVPDDSVANIKFGESVAVSGGVIAVSALWGGSADTARTGAVYLFERNSQGVWEQQAKLLASDGEINDYFGRSVAIDNGIVIVGAESAGAAYIFEKNLTSGMWVEAKRLAPIDISNNSFGFDVDVSGELAIVSDPQSSELGSAESGVVYVYSRNEGGSAGSWGQVATIFSDVKTTGMPKFGKSIAIDGSKIVVGEPGNDGEGANNGTTYVFVRGVDRNEWVLVSKTVIVGSSERSGWASGTAVDIDENHFVSSSPGSGIGLYKGVVAIYSFSNPVMHSDDDNDNVPNDVDNCPLIPNADQIDSDNDGIGDACEVRVCNLFDIRTYSQCFIYCTDRDSSTLCPLSIDEFSAVPNDVLSQLTACTDKDPSTACLIPVD</sequence>
<dbReference type="SUPFAM" id="SSF101908">
    <property type="entry name" value="Putative isomerase YbhE"/>
    <property type="match status" value="1"/>
</dbReference>
<dbReference type="InterPro" id="IPR028994">
    <property type="entry name" value="Integrin_alpha_N"/>
</dbReference>
<organism evidence="5 6">
    <name type="scientific">Zhongshania marina</name>
    <dbReference type="NCBI Taxonomy" id="2304603"/>
    <lineage>
        <taxon>Bacteria</taxon>
        <taxon>Pseudomonadati</taxon>
        <taxon>Pseudomonadota</taxon>
        <taxon>Gammaproteobacteria</taxon>
        <taxon>Cellvibrionales</taxon>
        <taxon>Spongiibacteraceae</taxon>
        <taxon>Zhongshania</taxon>
    </lineage>
</organism>
<dbReference type="Pfam" id="PF14312">
    <property type="entry name" value="FG-GAP_2"/>
    <property type="match status" value="5"/>
</dbReference>
<feature type="compositionally biased region" description="Acidic residues" evidence="4">
    <location>
        <begin position="49"/>
        <end position="76"/>
    </location>
</feature>
<dbReference type="InterPro" id="IPR013517">
    <property type="entry name" value="FG-GAP"/>
</dbReference>
<dbReference type="Proteomes" id="UP000237222">
    <property type="component" value="Unassembled WGS sequence"/>
</dbReference>
<evidence type="ECO:0000256" key="3">
    <source>
        <dbReference type="ARBA" id="ARBA00023180"/>
    </source>
</evidence>
<dbReference type="InterPro" id="IPR028974">
    <property type="entry name" value="TSP_type-3_rpt"/>
</dbReference>
<feature type="compositionally biased region" description="Acidic residues" evidence="4">
    <location>
        <begin position="11"/>
        <end position="30"/>
    </location>
</feature>
<dbReference type="PANTHER" id="PTHR36220:SF1">
    <property type="entry name" value="GAMMA TUBULIN COMPLEX COMPONENT C-TERMINAL DOMAIN-CONTAINING PROTEIN"/>
    <property type="match status" value="1"/>
</dbReference>
<reference evidence="5 6" key="1">
    <citation type="submission" date="2018-01" db="EMBL/GenBank/DDBJ databases">
        <authorList>
            <person name="Yu X.-D."/>
        </authorList>
    </citation>
    <scope>NUCLEOTIDE SEQUENCE [LARGE SCALE GENOMIC DNA]</scope>
    <source>
        <strain evidence="5 6">ZX-21</strain>
    </source>
</reference>
<dbReference type="PROSITE" id="PS51470">
    <property type="entry name" value="FG_GAP"/>
    <property type="match status" value="1"/>
</dbReference>
<evidence type="ECO:0000313" key="5">
    <source>
        <dbReference type="EMBL" id="POP51034.1"/>
    </source>
</evidence>
<dbReference type="PANTHER" id="PTHR36220">
    <property type="entry name" value="UNNAMED PRODUCT"/>
    <property type="match status" value="1"/>
</dbReference>
<dbReference type="GO" id="GO:0005509">
    <property type="term" value="F:calcium ion binding"/>
    <property type="evidence" value="ECO:0007669"/>
    <property type="project" value="InterPro"/>
</dbReference>